<sequence length="129" mass="14424">MKKKKLQKWGFTLAGFGGLVGMIVGTLIFNGADFSAILGALTAFIIIFIVNVIYVRSKKDQTPEVDERIIHNMRKYYAVIANVFLCILFVALSALTFLDYEQISISYLWMFVIAYMLISGVGAIVVSKK</sequence>
<feature type="transmembrane region" description="Helical" evidence="1">
    <location>
        <begin position="104"/>
        <end position="126"/>
    </location>
</feature>
<evidence type="ECO:0008006" key="4">
    <source>
        <dbReference type="Google" id="ProtNLM"/>
    </source>
</evidence>
<protein>
    <recommendedName>
        <fullName evidence="4">DUF2178 domain-containing protein</fullName>
    </recommendedName>
</protein>
<keyword evidence="1" id="KW-1133">Transmembrane helix</keyword>
<accession>A0ABU5KNL6</accession>
<feature type="transmembrane region" description="Helical" evidence="1">
    <location>
        <begin position="76"/>
        <end position="98"/>
    </location>
</feature>
<dbReference type="RefSeq" id="WP_322421744.1">
    <property type="nucleotide sequence ID" value="NZ_JAXQNN010000003.1"/>
</dbReference>
<dbReference type="EMBL" id="JAXQNN010000003">
    <property type="protein sequence ID" value="MDZ5712765.1"/>
    <property type="molecule type" value="Genomic_DNA"/>
</dbReference>
<evidence type="ECO:0000313" key="3">
    <source>
        <dbReference type="Proteomes" id="UP001292084"/>
    </source>
</evidence>
<feature type="transmembrane region" description="Helical" evidence="1">
    <location>
        <begin position="35"/>
        <end position="55"/>
    </location>
</feature>
<proteinExistence type="predicted"/>
<gene>
    <name evidence="2" type="ORF">UFB30_11050</name>
</gene>
<keyword evidence="1" id="KW-0472">Membrane</keyword>
<comment type="caution">
    <text evidence="2">The sequence shown here is derived from an EMBL/GenBank/DDBJ whole genome shotgun (WGS) entry which is preliminary data.</text>
</comment>
<keyword evidence="3" id="KW-1185">Reference proteome</keyword>
<dbReference type="SUPFAM" id="SSF103473">
    <property type="entry name" value="MFS general substrate transporter"/>
    <property type="match status" value="1"/>
</dbReference>
<name>A0ABU5KNL6_9BACL</name>
<dbReference type="Proteomes" id="UP001292084">
    <property type="component" value="Unassembled WGS sequence"/>
</dbReference>
<evidence type="ECO:0000313" key="2">
    <source>
        <dbReference type="EMBL" id="MDZ5712765.1"/>
    </source>
</evidence>
<dbReference type="InterPro" id="IPR036259">
    <property type="entry name" value="MFS_trans_sf"/>
</dbReference>
<evidence type="ECO:0000256" key="1">
    <source>
        <dbReference type="SAM" id="Phobius"/>
    </source>
</evidence>
<reference evidence="2 3" key="1">
    <citation type="submission" date="2023-12" db="EMBL/GenBank/DDBJ databases">
        <title>Jeotgalibacillus haloalkaliphilus sp. nov., a novel salt-tolerant bacteria, isolated from the estuary of the Fenhe River into the Yellow River.</title>
        <authorList>
            <person name="Li Y."/>
        </authorList>
    </citation>
    <scope>NUCLEOTIDE SEQUENCE [LARGE SCALE GENOMIC DNA]</scope>
    <source>
        <strain evidence="2 3">HH7-29</strain>
    </source>
</reference>
<keyword evidence="1" id="KW-0812">Transmembrane</keyword>
<organism evidence="2 3">
    <name type="scientific">Jeotgalibacillus haloalkalitolerans</name>
    <dbReference type="NCBI Taxonomy" id="3104292"/>
    <lineage>
        <taxon>Bacteria</taxon>
        <taxon>Bacillati</taxon>
        <taxon>Bacillota</taxon>
        <taxon>Bacilli</taxon>
        <taxon>Bacillales</taxon>
        <taxon>Caryophanaceae</taxon>
        <taxon>Jeotgalibacillus</taxon>
    </lineage>
</organism>
<feature type="transmembrane region" description="Helical" evidence="1">
    <location>
        <begin position="9"/>
        <end position="29"/>
    </location>
</feature>